<dbReference type="EMBL" id="JAUYZG010000021">
    <property type="protein sequence ID" value="KAK2874056.1"/>
    <property type="molecule type" value="Genomic_DNA"/>
</dbReference>
<evidence type="ECO:0000313" key="1">
    <source>
        <dbReference type="EMBL" id="KAK2874056.1"/>
    </source>
</evidence>
<protein>
    <submittedName>
        <fullName evidence="1">Uncharacterized protein</fullName>
    </submittedName>
</protein>
<gene>
    <name evidence="1" type="ORF">Q8A67_021209</name>
</gene>
<reference evidence="1" key="1">
    <citation type="submission" date="2023-08" db="EMBL/GenBank/DDBJ databases">
        <title>Chromosome-level Genome Assembly of mud carp (Cirrhinus molitorella).</title>
        <authorList>
            <person name="Liu H."/>
        </authorList>
    </citation>
    <scope>NUCLEOTIDE SEQUENCE</scope>
    <source>
        <strain evidence="1">Prfri</strain>
        <tissue evidence="1">Muscle</tissue>
    </source>
</reference>
<dbReference type="AlphaFoldDB" id="A0AA88P843"/>
<name>A0AA88P843_9TELE</name>
<accession>A0AA88P843</accession>
<sequence>MWRTEKEQTLKTLRHLGTGMPFMALQKIRHVKKSPRLFLSMATIFRPMGFHFHRIVWPDERKFPKARGLADYSSSHHWELLTPGFSTPGSSLNELRSLCQLAVLEQDLAMAYLRASPPCDSRFNSRFNPRIAAGKVVLIENVASL</sequence>
<organism evidence="1 2">
    <name type="scientific">Cirrhinus molitorella</name>
    <name type="common">mud carp</name>
    <dbReference type="NCBI Taxonomy" id="172907"/>
    <lineage>
        <taxon>Eukaryota</taxon>
        <taxon>Metazoa</taxon>
        <taxon>Chordata</taxon>
        <taxon>Craniata</taxon>
        <taxon>Vertebrata</taxon>
        <taxon>Euteleostomi</taxon>
        <taxon>Actinopterygii</taxon>
        <taxon>Neopterygii</taxon>
        <taxon>Teleostei</taxon>
        <taxon>Ostariophysi</taxon>
        <taxon>Cypriniformes</taxon>
        <taxon>Cyprinidae</taxon>
        <taxon>Labeoninae</taxon>
        <taxon>Labeonini</taxon>
        <taxon>Cirrhinus</taxon>
    </lineage>
</organism>
<proteinExistence type="predicted"/>
<evidence type="ECO:0000313" key="2">
    <source>
        <dbReference type="Proteomes" id="UP001187343"/>
    </source>
</evidence>
<comment type="caution">
    <text evidence="1">The sequence shown here is derived from an EMBL/GenBank/DDBJ whole genome shotgun (WGS) entry which is preliminary data.</text>
</comment>
<keyword evidence="2" id="KW-1185">Reference proteome</keyword>
<dbReference type="Proteomes" id="UP001187343">
    <property type="component" value="Unassembled WGS sequence"/>
</dbReference>